<dbReference type="PROSITE" id="PS51910">
    <property type="entry name" value="GH18_2"/>
    <property type="match status" value="1"/>
</dbReference>
<feature type="compositionally biased region" description="Low complexity" evidence="13">
    <location>
        <begin position="131"/>
        <end position="145"/>
    </location>
</feature>
<proteinExistence type="evidence at transcript level"/>
<evidence type="ECO:0000256" key="6">
    <source>
        <dbReference type="ARBA" id="ARBA00022729"/>
    </source>
</evidence>
<feature type="region of interest" description="Disordered" evidence="13">
    <location>
        <begin position="66"/>
        <end position="103"/>
    </location>
</feature>
<feature type="compositionally biased region" description="Polar residues" evidence="13">
    <location>
        <begin position="270"/>
        <end position="283"/>
    </location>
</feature>
<organism evidence="16">
    <name type="scientific">Hirsutella thompsonii</name>
    <name type="common">Entomogenous fungus</name>
    <dbReference type="NCBI Taxonomy" id="42368"/>
    <lineage>
        <taxon>Eukaryota</taxon>
        <taxon>Fungi</taxon>
        <taxon>Dikarya</taxon>
        <taxon>Ascomycota</taxon>
        <taxon>Pezizomycotina</taxon>
        <taxon>Sordariomycetes</taxon>
        <taxon>Hypocreomycetidae</taxon>
        <taxon>Hypocreales</taxon>
        <taxon>Ophiocordycipitaceae</taxon>
        <taxon>Hirsutella</taxon>
    </lineage>
</organism>
<keyword evidence="7 12" id="KW-0378">Hydrolase</keyword>
<keyword evidence="11" id="KW-0624">Polysaccharide degradation</keyword>
<dbReference type="EC" id="3.2.1.14" evidence="4"/>
<comment type="catalytic activity">
    <reaction evidence="1">
        <text>Random endo-hydrolysis of N-acetyl-beta-D-glucosaminide (1-&gt;4)-beta-linkages in chitin and chitodextrins.</text>
        <dbReference type="EC" id="3.2.1.14"/>
    </reaction>
</comment>
<dbReference type="Gene3D" id="3.10.50.10">
    <property type="match status" value="1"/>
</dbReference>
<keyword evidence="10 12" id="KW-0326">Glycosidase</keyword>
<feature type="signal peptide" evidence="14">
    <location>
        <begin position="1"/>
        <end position="18"/>
    </location>
</feature>
<feature type="compositionally biased region" description="Polar residues" evidence="13">
    <location>
        <begin position="331"/>
        <end position="341"/>
    </location>
</feature>
<evidence type="ECO:0000313" key="16">
    <source>
        <dbReference type="EMBL" id="AIT18911.1"/>
    </source>
</evidence>
<dbReference type="SMART" id="SM00636">
    <property type="entry name" value="Glyco_18"/>
    <property type="match status" value="1"/>
</dbReference>
<dbReference type="InterPro" id="IPR050314">
    <property type="entry name" value="Glycosyl_Hydrlase_18"/>
</dbReference>
<dbReference type="Gene3D" id="3.20.20.80">
    <property type="entry name" value="Glycosidases"/>
    <property type="match status" value="1"/>
</dbReference>
<keyword evidence="5" id="KW-0964">Secreted</keyword>
<comment type="subcellular location">
    <subcellularLocation>
        <location evidence="2">Secreted</location>
    </subcellularLocation>
</comment>
<feature type="chain" id="PRO_5001930449" description="chitinase" evidence="14">
    <location>
        <begin position="19"/>
        <end position="748"/>
    </location>
</feature>
<evidence type="ECO:0000256" key="2">
    <source>
        <dbReference type="ARBA" id="ARBA00004613"/>
    </source>
</evidence>
<dbReference type="InterPro" id="IPR017853">
    <property type="entry name" value="GH"/>
</dbReference>
<evidence type="ECO:0000256" key="1">
    <source>
        <dbReference type="ARBA" id="ARBA00000822"/>
    </source>
</evidence>
<evidence type="ECO:0000256" key="11">
    <source>
        <dbReference type="ARBA" id="ARBA00023326"/>
    </source>
</evidence>
<feature type="compositionally biased region" description="Polar residues" evidence="13">
    <location>
        <begin position="146"/>
        <end position="160"/>
    </location>
</feature>
<feature type="compositionally biased region" description="Polar residues" evidence="13">
    <location>
        <begin position="168"/>
        <end position="201"/>
    </location>
</feature>
<evidence type="ECO:0000256" key="8">
    <source>
        <dbReference type="ARBA" id="ARBA00023024"/>
    </source>
</evidence>
<dbReference type="SUPFAM" id="SSF51445">
    <property type="entry name" value="(Trans)glycosidases"/>
    <property type="match status" value="1"/>
</dbReference>
<dbReference type="InterPro" id="IPR001223">
    <property type="entry name" value="Glyco_hydro18_cat"/>
</dbReference>
<reference evidence="16" key="1">
    <citation type="submission" date="2014-07" db="EMBL/GenBank/DDBJ databases">
        <authorList>
            <person name="Agrawal Y."/>
            <person name="Khatri I."/>
            <person name="Subramanian S."/>
            <person name="Shenoy B.D."/>
        </authorList>
    </citation>
    <scope>NUCLEOTIDE SEQUENCE</scope>
    <source>
        <strain evidence="16">MTCC3556</strain>
    </source>
</reference>
<dbReference type="PANTHER" id="PTHR11177">
    <property type="entry name" value="CHITINASE"/>
    <property type="match status" value="1"/>
</dbReference>
<evidence type="ECO:0000256" key="12">
    <source>
        <dbReference type="RuleBase" id="RU000489"/>
    </source>
</evidence>
<evidence type="ECO:0000259" key="15">
    <source>
        <dbReference type="PROSITE" id="PS51910"/>
    </source>
</evidence>
<dbReference type="GO" id="GO:0006032">
    <property type="term" value="P:chitin catabolic process"/>
    <property type="evidence" value="ECO:0007669"/>
    <property type="project" value="UniProtKB-KW"/>
</dbReference>
<gene>
    <name evidence="16" type="primary">Chi-10</name>
</gene>
<feature type="compositionally biased region" description="Low complexity" evidence="13">
    <location>
        <begin position="316"/>
        <end position="327"/>
    </location>
</feature>
<evidence type="ECO:0000256" key="4">
    <source>
        <dbReference type="ARBA" id="ARBA00012729"/>
    </source>
</evidence>
<keyword evidence="9" id="KW-0119">Carbohydrate metabolism</keyword>
<sequence>MLRPLLAALPLLAHTAAGSVVHIQRRDTQGCNQVQSPNSFSLDITPDQGQVPFRIHIDGNIRFTFEPPSQANALSSSGPQMQLDQGGPGPEVKVTVDSPPLPESQQIHQLPQVQVVPDSQAPVLLQHVDSESQAQAQPESQPKAELQQNGSGPRFQNKTSGLDKHVVESQSTQSTAQYAAPSGFSSSVHLSQSSPAPQVKTQVRVKAPPGQPLAESQVQHEPAKQNKPLVQSQVHHLPAKPQGNPAPASKGQTPQSKTFSQVHHAPAVPHNQTRFPVKSNAQIPNDRFIQGLGSSDEPQPSTPSPSSESKPKSDVKSSASPVSSVEAKPTESGTKSESPKPTKSAYAPDPAGNKTEPSPPQNTTQGRWNSLYFTNWGIYDAKYEPQQIPTNSVTHVIYAFANISSDGTVQSSDPWADVQRRSTNDTEEKGNNAYGCVKQLYLQKTQNRRLKTLLSVGGWSASKHGLFNKAAATDESRKRFAKSAVKLATDWGMDGLDVDWEYPSNPTEAKQIVLLLKECRDAFDKYAAANNQTYHFLLTAATPAGPENYKNMDLAGMDPYLDSWNIMAYDYAGTWEKTTGHQANLFLDEENPATTKASTNRAVADYMASGVNPKKISIGLPLYGRSFSQTTGFGAPFDGTGSTLLYRDLPRDNKSTIEYDDKVGAAWSYNPASRELVTYDTVKSTQKKAEYILKNGLGGAFFWEASGDKTGKDSLVNTMSTSLGSLDDTPNMLNFPSSPYDNIRNGMK</sequence>
<dbReference type="FunFam" id="3.20.20.80:FF:000075">
    <property type="entry name" value="Sporulation-specific chitinase"/>
    <property type="match status" value="1"/>
</dbReference>
<accession>A0A097F8N2</accession>
<comment type="similarity">
    <text evidence="3">Belongs to the glycosyl hydrolase 18 family. Chitinase class V subfamily.</text>
</comment>
<dbReference type="Pfam" id="PF00704">
    <property type="entry name" value="Glyco_hydro_18"/>
    <property type="match status" value="1"/>
</dbReference>
<dbReference type="PANTHER" id="PTHR11177:SF384">
    <property type="entry name" value="CHITINASE"/>
    <property type="match status" value="1"/>
</dbReference>
<evidence type="ECO:0000256" key="7">
    <source>
        <dbReference type="ARBA" id="ARBA00022801"/>
    </source>
</evidence>
<name>A0A097F8N2_HIRTH</name>
<feature type="region of interest" description="Disordered" evidence="13">
    <location>
        <begin position="129"/>
        <end position="367"/>
    </location>
</feature>
<dbReference type="InterPro" id="IPR001579">
    <property type="entry name" value="Glyco_hydro_18_chit_AS"/>
</dbReference>
<protein>
    <recommendedName>
        <fullName evidence="4">chitinase</fullName>
        <ecNumber evidence="4">3.2.1.14</ecNumber>
    </recommendedName>
</protein>
<feature type="compositionally biased region" description="Low complexity" evidence="13">
    <location>
        <begin position="294"/>
        <end position="308"/>
    </location>
</feature>
<dbReference type="InterPro" id="IPR029070">
    <property type="entry name" value="Chitinase_insertion_sf"/>
</dbReference>
<dbReference type="GO" id="GO:0008843">
    <property type="term" value="F:endochitinase activity"/>
    <property type="evidence" value="ECO:0007669"/>
    <property type="project" value="UniProtKB-EC"/>
</dbReference>
<evidence type="ECO:0000256" key="9">
    <source>
        <dbReference type="ARBA" id="ARBA00023277"/>
    </source>
</evidence>
<keyword evidence="8" id="KW-0146">Chitin degradation</keyword>
<dbReference type="GO" id="GO:0008061">
    <property type="term" value="F:chitin binding"/>
    <property type="evidence" value="ECO:0007669"/>
    <property type="project" value="InterPro"/>
</dbReference>
<evidence type="ECO:0000256" key="3">
    <source>
        <dbReference type="ARBA" id="ARBA00008682"/>
    </source>
</evidence>
<dbReference type="AlphaFoldDB" id="A0A097F8N2"/>
<dbReference type="CDD" id="cd06548">
    <property type="entry name" value="GH18_chitinase"/>
    <property type="match status" value="1"/>
</dbReference>
<dbReference type="GO" id="GO:0005576">
    <property type="term" value="C:extracellular region"/>
    <property type="evidence" value="ECO:0007669"/>
    <property type="project" value="UniProtKB-SubCell"/>
</dbReference>
<evidence type="ECO:0000256" key="5">
    <source>
        <dbReference type="ARBA" id="ARBA00022525"/>
    </source>
</evidence>
<evidence type="ECO:0000256" key="10">
    <source>
        <dbReference type="ARBA" id="ARBA00023295"/>
    </source>
</evidence>
<dbReference type="SUPFAM" id="SSF54556">
    <property type="entry name" value="Chitinase insertion domain"/>
    <property type="match status" value="1"/>
</dbReference>
<dbReference type="GO" id="GO:0000272">
    <property type="term" value="P:polysaccharide catabolic process"/>
    <property type="evidence" value="ECO:0007669"/>
    <property type="project" value="UniProtKB-KW"/>
</dbReference>
<evidence type="ECO:0000256" key="14">
    <source>
        <dbReference type="SAM" id="SignalP"/>
    </source>
</evidence>
<dbReference type="EMBL" id="KM221012">
    <property type="protein sequence ID" value="AIT18911.1"/>
    <property type="molecule type" value="mRNA"/>
</dbReference>
<dbReference type="PROSITE" id="PS01095">
    <property type="entry name" value="GH18_1"/>
    <property type="match status" value="1"/>
</dbReference>
<keyword evidence="6 14" id="KW-0732">Signal</keyword>
<feature type="compositionally biased region" description="Polar residues" evidence="13">
    <location>
        <begin position="67"/>
        <end position="83"/>
    </location>
</feature>
<feature type="domain" description="GH18" evidence="15">
    <location>
        <begin position="367"/>
        <end position="726"/>
    </location>
</feature>
<dbReference type="InterPro" id="IPR011583">
    <property type="entry name" value="Chitinase_II/V-like_cat"/>
</dbReference>
<evidence type="ECO:0000256" key="13">
    <source>
        <dbReference type="SAM" id="MobiDB-lite"/>
    </source>
</evidence>
<feature type="compositionally biased region" description="Polar residues" evidence="13">
    <location>
        <begin position="250"/>
        <end position="261"/>
    </location>
</feature>